<dbReference type="InterPro" id="IPR014044">
    <property type="entry name" value="CAP_dom"/>
</dbReference>
<dbReference type="InterPro" id="IPR002413">
    <property type="entry name" value="V5_allergen-like"/>
</dbReference>
<dbReference type="PRINTS" id="PR00838">
    <property type="entry name" value="V5ALLERGEN"/>
</dbReference>
<feature type="domain" description="SCP" evidence="3">
    <location>
        <begin position="104"/>
        <end position="268"/>
    </location>
</feature>
<comment type="subcellular location">
    <subcellularLocation>
        <location evidence="1">Secreted</location>
    </subcellularLocation>
</comment>
<dbReference type="GO" id="GO:0005576">
    <property type="term" value="C:extracellular region"/>
    <property type="evidence" value="ECO:0007669"/>
    <property type="project" value="UniProtKB-SubCell"/>
</dbReference>
<dbReference type="Gene3D" id="3.40.33.10">
    <property type="entry name" value="CAP"/>
    <property type="match status" value="1"/>
</dbReference>
<dbReference type="Pfam" id="PF00188">
    <property type="entry name" value="CAP"/>
    <property type="match status" value="1"/>
</dbReference>
<dbReference type="PANTHER" id="PTHR10334">
    <property type="entry name" value="CYSTEINE-RICH SECRETORY PROTEIN-RELATED"/>
    <property type="match status" value="1"/>
</dbReference>
<dbReference type="Proteomes" id="UP001159042">
    <property type="component" value="Unassembled WGS sequence"/>
</dbReference>
<comment type="caution">
    <text evidence="4">The sequence shown here is derived from an EMBL/GenBank/DDBJ whole genome shotgun (WGS) entry which is preliminary data.</text>
</comment>
<dbReference type="EMBL" id="JANEYG010000373">
    <property type="protein sequence ID" value="KAJ8910008.1"/>
    <property type="molecule type" value="Genomic_DNA"/>
</dbReference>
<gene>
    <name evidence="4" type="ORF">NQ315_006012</name>
</gene>
<evidence type="ECO:0000313" key="5">
    <source>
        <dbReference type="Proteomes" id="UP001159042"/>
    </source>
</evidence>
<organism evidence="4 5">
    <name type="scientific">Exocentrus adspersus</name>
    <dbReference type="NCBI Taxonomy" id="1586481"/>
    <lineage>
        <taxon>Eukaryota</taxon>
        <taxon>Metazoa</taxon>
        <taxon>Ecdysozoa</taxon>
        <taxon>Arthropoda</taxon>
        <taxon>Hexapoda</taxon>
        <taxon>Insecta</taxon>
        <taxon>Pterygota</taxon>
        <taxon>Neoptera</taxon>
        <taxon>Endopterygota</taxon>
        <taxon>Coleoptera</taxon>
        <taxon>Polyphaga</taxon>
        <taxon>Cucujiformia</taxon>
        <taxon>Chrysomeloidea</taxon>
        <taxon>Cerambycidae</taxon>
        <taxon>Lamiinae</taxon>
        <taxon>Acanthocinini</taxon>
        <taxon>Exocentrus</taxon>
    </lineage>
</organism>
<dbReference type="AlphaFoldDB" id="A0AAV8V762"/>
<protein>
    <recommendedName>
        <fullName evidence="3">SCP domain-containing protein</fullName>
    </recommendedName>
</protein>
<dbReference type="InterPro" id="IPR018244">
    <property type="entry name" value="Allrgn_V5/Tpx1_CS"/>
</dbReference>
<accession>A0AAV8V762</accession>
<keyword evidence="2" id="KW-0964">Secreted</keyword>
<dbReference type="PROSITE" id="PS01010">
    <property type="entry name" value="CRISP_2"/>
    <property type="match status" value="1"/>
</dbReference>
<reference evidence="4 5" key="1">
    <citation type="journal article" date="2023" name="Insect Mol. Biol.">
        <title>Genome sequencing provides insights into the evolution of gene families encoding plant cell wall-degrading enzymes in longhorned beetles.</title>
        <authorList>
            <person name="Shin N.R."/>
            <person name="Okamura Y."/>
            <person name="Kirsch R."/>
            <person name="Pauchet Y."/>
        </authorList>
    </citation>
    <scope>NUCLEOTIDE SEQUENCE [LARGE SCALE GENOMIC DNA]</scope>
    <source>
        <strain evidence="4">EAD_L_NR</strain>
    </source>
</reference>
<dbReference type="InterPro" id="IPR035940">
    <property type="entry name" value="CAP_sf"/>
</dbReference>
<dbReference type="InterPro" id="IPR001283">
    <property type="entry name" value="CRISP-related"/>
</dbReference>
<keyword evidence="5" id="KW-1185">Reference proteome</keyword>
<evidence type="ECO:0000259" key="3">
    <source>
        <dbReference type="SMART" id="SM00198"/>
    </source>
</evidence>
<evidence type="ECO:0000256" key="2">
    <source>
        <dbReference type="ARBA" id="ARBA00022525"/>
    </source>
</evidence>
<proteinExistence type="predicted"/>
<dbReference type="CDD" id="cd05380">
    <property type="entry name" value="CAP_euk"/>
    <property type="match status" value="1"/>
</dbReference>
<sequence>MHWDQAKIIAKQQGCMYLYPNVALVGSSIQHESLSSYLSLKKSQLWLKNQTEKWQSSNPYCRICCMKMNDDNVGKLCGKHTMCIYSDRPGPTCKGFISIKFTENEIIAIMDIHNTIRNWVAMGQETRGNPGPQPSASNMRVVEWDAKLALSANRWAAQCVFAHDLCRDLAIYPVGQNIAKGNYALNNDLSFIVDWYDAVDMFGFDEIPSYQLKNPKMYPAASQYTQLIWAETYRVGCARVAFQRTEGANLTYREHLVCNYGPSGNIPNQPIYKIGSPCSECPEGTGCGIEYPGLCSRENIQDMKYKGRPSKPVKLWHLENSSQINCCNDFILVLLRNKFHEVPTDKIGASQMCLRTFTVEISSERAWKKNSDAPMSKRLGSPINPGHVGISGRLWRKQHSNC</sequence>
<name>A0AAV8V762_9CUCU</name>
<evidence type="ECO:0000256" key="1">
    <source>
        <dbReference type="ARBA" id="ARBA00004613"/>
    </source>
</evidence>
<dbReference type="SUPFAM" id="SSF55797">
    <property type="entry name" value="PR-1-like"/>
    <property type="match status" value="1"/>
</dbReference>
<dbReference type="SMART" id="SM00198">
    <property type="entry name" value="SCP"/>
    <property type="match status" value="1"/>
</dbReference>
<evidence type="ECO:0000313" key="4">
    <source>
        <dbReference type="EMBL" id="KAJ8910008.1"/>
    </source>
</evidence>
<dbReference type="PRINTS" id="PR00837">
    <property type="entry name" value="V5TPXLIKE"/>
</dbReference>